<dbReference type="OrthoDB" id="5513594at2"/>
<dbReference type="EMBL" id="ASRX01000081">
    <property type="protein sequence ID" value="EYF01476.1"/>
    <property type="molecule type" value="Genomic_DNA"/>
</dbReference>
<dbReference type="STRING" id="1192034.CAP_8309"/>
<comment type="caution">
    <text evidence="1">The sequence shown here is derived from an EMBL/GenBank/DDBJ whole genome shotgun (WGS) entry which is preliminary data.</text>
</comment>
<gene>
    <name evidence="1" type="ORF">CAP_8309</name>
</gene>
<protein>
    <submittedName>
        <fullName evidence="1">Uncharacterized protein</fullName>
    </submittedName>
</protein>
<reference evidence="1 2" key="1">
    <citation type="submission" date="2013-05" db="EMBL/GenBank/DDBJ databases">
        <title>Genome assembly of Chondromyces apiculatus DSM 436.</title>
        <authorList>
            <person name="Sharma G."/>
            <person name="Khatri I."/>
            <person name="Kaur C."/>
            <person name="Mayilraj S."/>
            <person name="Subramanian S."/>
        </authorList>
    </citation>
    <scope>NUCLEOTIDE SEQUENCE [LARGE SCALE GENOMIC DNA]</scope>
    <source>
        <strain evidence="1 2">DSM 436</strain>
    </source>
</reference>
<sequence length="248" mass="26511">MKRRHLLGAAAAGLAMSAWPSFIQEAFGGKGDASSGGTAAKTRSKASVAVQRAKQARRPLLVFVIPADDSQKYDRGRAFGELLNHGTDKDLAPLSDVEVVCATMSDLKKVVPGAGEGDPLMVLVRTDGASLAATQLDAALPDDPSMGSMPWDELEKATERTIQSRIDALGMLLRKELGADSRKLEARAASVRARMVRQPPSGARWARASGCGTTIEGEENRGPRVACGMGHVPEKSGRFLYFFTNEWT</sequence>
<dbReference type="AlphaFoldDB" id="A0A017SYV1"/>
<organism evidence="1 2">
    <name type="scientific">Chondromyces apiculatus DSM 436</name>
    <dbReference type="NCBI Taxonomy" id="1192034"/>
    <lineage>
        <taxon>Bacteria</taxon>
        <taxon>Pseudomonadati</taxon>
        <taxon>Myxococcota</taxon>
        <taxon>Polyangia</taxon>
        <taxon>Polyangiales</taxon>
        <taxon>Polyangiaceae</taxon>
        <taxon>Chondromyces</taxon>
    </lineage>
</organism>
<dbReference type="RefSeq" id="WP_044249356.1">
    <property type="nucleotide sequence ID" value="NZ_ASRX01000081.1"/>
</dbReference>
<evidence type="ECO:0000313" key="2">
    <source>
        <dbReference type="Proteomes" id="UP000019678"/>
    </source>
</evidence>
<keyword evidence="2" id="KW-1185">Reference proteome</keyword>
<name>A0A017SYV1_9BACT</name>
<proteinExistence type="predicted"/>
<dbReference type="Proteomes" id="UP000019678">
    <property type="component" value="Unassembled WGS sequence"/>
</dbReference>
<accession>A0A017SYV1</accession>
<evidence type="ECO:0000313" key="1">
    <source>
        <dbReference type="EMBL" id="EYF01476.1"/>
    </source>
</evidence>